<evidence type="ECO:0000313" key="3">
    <source>
        <dbReference type="Proteomes" id="UP001163336"/>
    </source>
</evidence>
<reference evidence="2" key="1">
    <citation type="submission" date="2022-11" db="EMBL/GenBank/DDBJ databases">
        <title>Isolation and characterization of PLA-degrading bacterium Massilia sp. from Antarctic soil.</title>
        <authorList>
            <person name="Sato K."/>
            <person name="Gomez-Fuentes C."/>
            <person name="Ahmad S.A."/>
            <person name="Zulkharnain A."/>
        </authorList>
    </citation>
    <scope>NUCLEOTIDE SEQUENCE</scope>
    <source>
        <strain evidence="2">N-3</strain>
    </source>
</reference>
<gene>
    <name evidence="2" type="ORF">MasN3_44290</name>
</gene>
<dbReference type="RefSeq" id="WP_281910340.1">
    <property type="nucleotide sequence ID" value="NZ_AP026966.1"/>
</dbReference>
<accession>A0ABM8CCA1</accession>
<dbReference type="Proteomes" id="UP001163336">
    <property type="component" value="Chromosome"/>
</dbReference>
<dbReference type="InterPro" id="IPR025514">
    <property type="entry name" value="DUF4402"/>
</dbReference>
<dbReference type="EMBL" id="AP026966">
    <property type="protein sequence ID" value="BDT60935.1"/>
    <property type="molecule type" value="Genomic_DNA"/>
</dbReference>
<evidence type="ECO:0008006" key="4">
    <source>
        <dbReference type="Google" id="ProtNLM"/>
    </source>
</evidence>
<dbReference type="Pfam" id="PF14352">
    <property type="entry name" value="DUF4402"/>
    <property type="match status" value="1"/>
</dbReference>
<evidence type="ECO:0000256" key="1">
    <source>
        <dbReference type="SAM" id="SignalP"/>
    </source>
</evidence>
<keyword evidence="1" id="KW-0732">Signal</keyword>
<keyword evidence="3" id="KW-1185">Reference proteome</keyword>
<protein>
    <recommendedName>
        <fullName evidence="4">DUF4402 domain-containing protein</fullName>
    </recommendedName>
</protein>
<evidence type="ECO:0000313" key="2">
    <source>
        <dbReference type="EMBL" id="BDT60935.1"/>
    </source>
</evidence>
<organism evidence="2 3">
    <name type="scientific">Massilia varians</name>
    <dbReference type="NCBI Taxonomy" id="457921"/>
    <lineage>
        <taxon>Bacteria</taxon>
        <taxon>Pseudomonadati</taxon>
        <taxon>Pseudomonadota</taxon>
        <taxon>Betaproteobacteria</taxon>
        <taxon>Burkholderiales</taxon>
        <taxon>Oxalobacteraceae</taxon>
        <taxon>Telluria group</taxon>
        <taxon>Massilia</taxon>
    </lineage>
</organism>
<feature type="signal peptide" evidence="1">
    <location>
        <begin position="1"/>
        <end position="31"/>
    </location>
</feature>
<name>A0ABM8CCA1_9BURK</name>
<feature type="chain" id="PRO_5047200642" description="DUF4402 domain-containing protein" evidence="1">
    <location>
        <begin position="32"/>
        <end position="165"/>
    </location>
</feature>
<proteinExistence type="predicted"/>
<sequence length="165" mass="16594">MPVRHYRFPRPAGTKVLAALAGLCAIAGVHAQQIVLNNTRGLDFGRFVAGTGGTITVSPAGVRSRTGGVVLLNSPSTGQAGFTVGRSSNGGSNKAVVISVPANGSIRLSSGTNSMAVNNFVNNPTNILSVPTGGTTLSIGATLTVAPNQPAGTYSGSFPLTVNFQ</sequence>